<dbReference type="GO" id="GO:0005634">
    <property type="term" value="C:nucleus"/>
    <property type="evidence" value="ECO:0007669"/>
    <property type="project" value="UniProtKB-SubCell"/>
</dbReference>
<dbReference type="eggNOG" id="KOG1721">
    <property type="taxonomic scope" value="Eukaryota"/>
</dbReference>
<dbReference type="PANTHER" id="PTHR24376:SF216">
    <property type="entry name" value="ZINC FINGER PROTEIN 420-LIKE"/>
    <property type="match status" value="1"/>
</dbReference>
<feature type="compositionally biased region" description="Basic and acidic residues" evidence="8">
    <location>
        <begin position="12"/>
        <end position="32"/>
    </location>
</feature>
<evidence type="ECO:0000259" key="9">
    <source>
        <dbReference type="PROSITE" id="PS50157"/>
    </source>
</evidence>
<dbReference type="GO" id="GO:0071322">
    <property type="term" value="P:cellular response to carbohydrate stimulus"/>
    <property type="evidence" value="ECO:0007669"/>
    <property type="project" value="EnsemblFungi"/>
</dbReference>
<protein>
    <recommendedName>
        <fullName evidence="9">C2H2-type domain-containing protein</fullName>
    </recommendedName>
</protein>
<dbReference type="STRING" id="1064592.G0VA50"/>
<dbReference type="OMA" id="YCHKCFT"/>
<dbReference type="FunCoup" id="G0VA50">
    <property type="interactions" value="233"/>
</dbReference>
<dbReference type="InParanoid" id="G0VA50"/>
<dbReference type="OrthoDB" id="427030at2759"/>
<feature type="region of interest" description="Disordered" evidence="8">
    <location>
        <begin position="663"/>
        <end position="749"/>
    </location>
</feature>
<keyword evidence="2" id="KW-0479">Metal-binding</keyword>
<dbReference type="Gene3D" id="3.30.160.60">
    <property type="entry name" value="Classic Zinc Finger"/>
    <property type="match status" value="4"/>
</dbReference>
<dbReference type="SUPFAM" id="SSF57667">
    <property type="entry name" value="beta-beta-alpha zinc fingers"/>
    <property type="match status" value="2"/>
</dbReference>
<evidence type="ECO:0000256" key="5">
    <source>
        <dbReference type="ARBA" id="ARBA00022833"/>
    </source>
</evidence>
<dbReference type="GO" id="GO:0000978">
    <property type="term" value="F:RNA polymerase II cis-regulatory region sequence-specific DNA binding"/>
    <property type="evidence" value="ECO:0007669"/>
    <property type="project" value="EnsemblFungi"/>
</dbReference>
<dbReference type="InterPro" id="IPR013087">
    <property type="entry name" value="Znf_C2H2_type"/>
</dbReference>
<dbReference type="PROSITE" id="PS00028">
    <property type="entry name" value="ZINC_FINGER_C2H2_1"/>
    <property type="match status" value="4"/>
</dbReference>
<dbReference type="GO" id="GO:0001228">
    <property type="term" value="F:DNA-binding transcription activator activity, RNA polymerase II-specific"/>
    <property type="evidence" value="ECO:0007669"/>
    <property type="project" value="EnsemblFungi"/>
</dbReference>
<gene>
    <name evidence="10" type="primary">NCAS0B06960</name>
    <name evidence="10" type="ordered locus">NCAS_0B06960</name>
</gene>
<accession>G0VA50</accession>
<feature type="domain" description="C2H2-type" evidence="9">
    <location>
        <begin position="599"/>
        <end position="624"/>
    </location>
</feature>
<feature type="compositionally biased region" description="Low complexity" evidence="8">
    <location>
        <begin position="731"/>
        <end position="740"/>
    </location>
</feature>
<dbReference type="GO" id="GO:0008270">
    <property type="term" value="F:zinc ion binding"/>
    <property type="evidence" value="ECO:0007669"/>
    <property type="project" value="UniProtKB-KW"/>
</dbReference>
<feature type="domain" description="C2H2-type" evidence="9">
    <location>
        <begin position="543"/>
        <end position="570"/>
    </location>
</feature>
<dbReference type="SMART" id="SM00355">
    <property type="entry name" value="ZnF_C2H2"/>
    <property type="match status" value="4"/>
</dbReference>
<dbReference type="EMBL" id="HE576753">
    <property type="protein sequence ID" value="CCC68780.1"/>
    <property type="molecule type" value="Genomic_DNA"/>
</dbReference>
<evidence type="ECO:0000256" key="2">
    <source>
        <dbReference type="ARBA" id="ARBA00022723"/>
    </source>
</evidence>
<evidence type="ECO:0000313" key="10">
    <source>
        <dbReference type="EMBL" id="CCC68780.1"/>
    </source>
</evidence>
<evidence type="ECO:0000256" key="6">
    <source>
        <dbReference type="ARBA" id="ARBA00023242"/>
    </source>
</evidence>
<feature type="region of interest" description="Disordered" evidence="8">
    <location>
        <begin position="109"/>
        <end position="140"/>
    </location>
</feature>
<organism evidence="10 11">
    <name type="scientific">Naumovozyma castellii</name>
    <name type="common">Yeast</name>
    <name type="synonym">Saccharomyces castellii</name>
    <dbReference type="NCBI Taxonomy" id="27288"/>
    <lineage>
        <taxon>Eukaryota</taxon>
        <taxon>Fungi</taxon>
        <taxon>Dikarya</taxon>
        <taxon>Ascomycota</taxon>
        <taxon>Saccharomycotina</taxon>
        <taxon>Saccharomycetes</taxon>
        <taxon>Saccharomycetales</taxon>
        <taxon>Saccharomycetaceae</taxon>
        <taxon>Naumovozyma</taxon>
    </lineage>
</organism>
<dbReference type="Pfam" id="PF00096">
    <property type="entry name" value="zf-C2H2"/>
    <property type="match status" value="4"/>
</dbReference>
<feature type="compositionally biased region" description="Polar residues" evidence="8">
    <location>
        <begin position="181"/>
        <end position="212"/>
    </location>
</feature>
<feature type="region of interest" description="Disordered" evidence="8">
    <location>
        <begin position="1"/>
        <end position="85"/>
    </location>
</feature>
<dbReference type="FunFam" id="3.30.160.60:FF:001907">
    <property type="entry name" value="AZF1 (YOR113W)"/>
    <property type="match status" value="1"/>
</dbReference>
<dbReference type="AlphaFoldDB" id="G0VA50"/>
<dbReference type="FunFam" id="3.30.160.60:FF:002157">
    <property type="entry name" value="Transcription factor"/>
    <property type="match status" value="1"/>
</dbReference>
<feature type="compositionally biased region" description="Basic residues" evidence="8">
    <location>
        <begin position="693"/>
        <end position="711"/>
    </location>
</feature>
<feature type="compositionally biased region" description="Low complexity" evidence="8">
    <location>
        <begin position="263"/>
        <end position="294"/>
    </location>
</feature>
<reference key="2">
    <citation type="submission" date="2011-08" db="EMBL/GenBank/DDBJ databases">
        <title>Genome sequence of Naumovozyma castellii.</title>
        <authorList>
            <person name="Gordon J.L."/>
            <person name="Armisen D."/>
            <person name="Proux-Wera E."/>
            <person name="OhEigeartaigh S.S."/>
            <person name="Byrne K.P."/>
            <person name="Wolfe K.H."/>
        </authorList>
    </citation>
    <scope>NUCLEOTIDE SEQUENCE</scope>
    <source>
        <strain>Type strain:CBS 4309</strain>
    </source>
</reference>
<keyword evidence="5" id="KW-0862">Zinc</keyword>
<feature type="compositionally biased region" description="Polar residues" evidence="8">
    <location>
        <begin position="326"/>
        <end position="359"/>
    </location>
</feature>
<dbReference type="Proteomes" id="UP000001640">
    <property type="component" value="Chromosome 2"/>
</dbReference>
<evidence type="ECO:0000256" key="3">
    <source>
        <dbReference type="ARBA" id="ARBA00022737"/>
    </source>
</evidence>
<keyword evidence="6" id="KW-0539">Nucleus</keyword>
<dbReference type="RefSeq" id="XP_003675151.1">
    <property type="nucleotide sequence ID" value="XM_003675103.1"/>
</dbReference>
<feature type="region of interest" description="Disordered" evidence="8">
    <location>
        <begin position="791"/>
        <end position="832"/>
    </location>
</feature>
<dbReference type="PROSITE" id="PS50157">
    <property type="entry name" value="ZINC_FINGER_C2H2_2"/>
    <property type="match status" value="4"/>
</dbReference>
<keyword evidence="4 7" id="KW-0863">Zinc-finger</keyword>
<keyword evidence="3" id="KW-0677">Repeat</keyword>
<feature type="compositionally biased region" description="Low complexity" evidence="8">
    <location>
        <begin position="228"/>
        <end position="241"/>
    </location>
</feature>
<dbReference type="GeneID" id="96902337"/>
<dbReference type="FunFam" id="3.30.160.60:FF:002224">
    <property type="entry name" value="AZF1p Zinc-finger transcription factor"/>
    <property type="match status" value="1"/>
</dbReference>
<feature type="domain" description="C2H2-type" evidence="9">
    <location>
        <begin position="515"/>
        <end position="542"/>
    </location>
</feature>
<dbReference type="GO" id="GO:0005829">
    <property type="term" value="C:cytosol"/>
    <property type="evidence" value="ECO:0007669"/>
    <property type="project" value="EnsemblFungi"/>
</dbReference>
<feature type="compositionally biased region" description="Polar residues" evidence="8">
    <location>
        <begin position="109"/>
        <end position="121"/>
    </location>
</feature>
<evidence type="ECO:0000256" key="7">
    <source>
        <dbReference type="PROSITE-ProRule" id="PRU00042"/>
    </source>
</evidence>
<keyword evidence="11" id="KW-1185">Reference proteome</keyword>
<sequence length="839" mass="94561">MNRESYITNDTIHQKDTKTRSENEHDVDKDHFATNTENIESEDAPIPSSGNSASLENYMNNPTSSSSHEKDTLPSNQNGQRNDSLSIFTNFKPTRYSTDASINSFLNISDNANTTTTSGQKRPTLPKISDIPPQQIPDMSMIGRGFSIVNNIWSQQPQPPSMRKQSNDPNDPYSVPKFKTPSFSTSISQQVQDTSSRNDSSLPPSKRNSLYFGSNDCPDLDFLSIANQPQPQSQSQSQSQQDPTRRKSSSVAGMKPPMLIPFSNTNQTSNSNNRQSAGSISSNPNDFDPFFPPGSNTLLLSSRNNSLKFNPEDLDFQFKRRNSSLRNTLDSNSNSNVHFPSTSTDSNNKDINSFNNPLTSIEELDSTNDNNDSLNIPTANKNKVTKPAKKIPKAIKQELSPTERSLFLEEQEQRQQQQQQQPQKIELKPEFNQNIQDNNDIDGNAVDDRPLLGVTKVDQLMLMIQARKKGVTEVVHTTPDGQLLIDSHSNILPPQNELIGGVEKPKTLHEGSKQHKCPYCHRLFAQSTHLEVHIRSHLGYKPYQCGYCGKRFTQGGNLRTHQRLHTGEKPYECELCDKKFSRKGNLAAHLLTHQKVKPFICKLDNCNRSFTQLGNMKAHQNRFHLDTLKMLTTKLAEMNPNDNIPQKDRELLEYFASIYKNSNRGIKGRGKGSAKIQQTSPPITNNSPPRMTPKSKKKSKKQSSPRSRSKSKSSSLPIVPFALENVDTTEQGQQHLQQQQNEGHFDTSLGQEHPIINYHYTTLPQTPVTITNNAANNSLNLTNMTDNSFSFNLDQPVPDATTEQQIQTFPQQQRQQRREPPPHSEKVHFKNVNYKSQLL</sequence>
<dbReference type="InterPro" id="IPR036236">
    <property type="entry name" value="Znf_C2H2_sf"/>
</dbReference>
<feature type="compositionally biased region" description="Low complexity" evidence="8">
    <location>
        <begin position="801"/>
        <end position="814"/>
    </location>
</feature>
<feature type="compositionally biased region" description="Polar residues" evidence="8">
    <location>
        <begin position="73"/>
        <end position="85"/>
    </location>
</feature>
<reference evidence="10 11" key="1">
    <citation type="journal article" date="2011" name="Proc. Natl. Acad. Sci. U.S.A.">
        <title>Evolutionary erosion of yeast sex chromosomes by mating-type switching accidents.</title>
        <authorList>
            <person name="Gordon J.L."/>
            <person name="Armisen D."/>
            <person name="Proux-Wera E."/>
            <person name="Oheigeartaigh S.S."/>
            <person name="Byrne K.P."/>
            <person name="Wolfe K.H."/>
        </authorList>
    </citation>
    <scope>NUCLEOTIDE SEQUENCE [LARGE SCALE GENOMIC DNA]</scope>
    <source>
        <strain evidence="11">ATCC 76901 / BCRC 22586 / CBS 4309 / NBRC 1992 / NRRL Y-12630</strain>
    </source>
</reference>
<evidence type="ECO:0000256" key="4">
    <source>
        <dbReference type="ARBA" id="ARBA00022771"/>
    </source>
</evidence>
<name>G0VA50_NAUCA</name>
<evidence type="ECO:0000256" key="1">
    <source>
        <dbReference type="ARBA" id="ARBA00004123"/>
    </source>
</evidence>
<dbReference type="GO" id="GO:0060237">
    <property type="term" value="P:regulation of fungal-type cell wall organization"/>
    <property type="evidence" value="ECO:0007669"/>
    <property type="project" value="EnsemblFungi"/>
</dbReference>
<dbReference type="HOGENOM" id="CLU_010433_0_0_1"/>
<proteinExistence type="predicted"/>
<feature type="domain" description="C2H2-type" evidence="9">
    <location>
        <begin position="571"/>
        <end position="598"/>
    </location>
</feature>
<feature type="compositionally biased region" description="Basic and acidic residues" evidence="8">
    <location>
        <begin position="816"/>
        <end position="828"/>
    </location>
</feature>
<feature type="compositionally biased region" description="Basic residues" evidence="8">
    <location>
        <begin position="383"/>
        <end position="393"/>
    </location>
</feature>
<feature type="region of interest" description="Disordered" evidence="8">
    <location>
        <begin position="152"/>
        <end position="294"/>
    </location>
</feature>
<evidence type="ECO:0000256" key="8">
    <source>
        <dbReference type="SAM" id="MobiDB-lite"/>
    </source>
</evidence>
<feature type="compositionally biased region" description="Low complexity" evidence="8">
    <location>
        <begin position="367"/>
        <end position="382"/>
    </location>
</feature>
<feature type="compositionally biased region" description="Polar residues" evidence="8">
    <location>
        <begin position="1"/>
        <end position="11"/>
    </location>
</feature>
<comment type="subcellular location">
    <subcellularLocation>
        <location evidence="1">Nucleus</location>
    </subcellularLocation>
</comment>
<feature type="compositionally biased region" description="Polar residues" evidence="8">
    <location>
        <begin position="675"/>
        <end position="686"/>
    </location>
</feature>
<evidence type="ECO:0000313" key="11">
    <source>
        <dbReference type="Proteomes" id="UP000001640"/>
    </source>
</evidence>
<dbReference type="PANTHER" id="PTHR24376">
    <property type="entry name" value="ZINC FINGER PROTEIN"/>
    <property type="match status" value="1"/>
</dbReference>
<feature type="region of interest" description="Disordered" evidence="8">
    <location>
        <begin position="326"/>
        <end position="399"/>
    </location>
</feature>
<dbReference type="KEGG" id="ncs:NCAS_0B06960"/>
<feature type="compositionally biased region" description="Polar residues" evidence="8">
    <location>
        <begin position="48"/>
        <end position="66"/>
    </location>
</feature>